<dbReference type="Pfam" id="PF01918">
    <property type="entry name" value="Alba"/>
    <property type="match status" value="1"/>
</dbReference>
<feature type="domain" description="DNA/RNA-binding protein Alba-like" evidence="5">
    <location>
        <begin position="27"/>
        <end position="94"/>
    </location>
</feature>
<dbReference type="PANTHER" id="PTHR13516:SF4">
    <property type="entry name" value="FI09323P"/>
    <property type="match status" value="1"/>
</dbReference>
<dbReference type="InterPro" id="IPR051958">
    <property type="entry name" value="Alba-like_NAB"/>
</dbReference>
<dbReference type="PANTHER" id="PTHR13516">
    <property type="entry name" value="RIBONUCLEASE P SUBUNIT P25"/>
    <property type="match status" value="1"/>
</dbReference>
<dbReference type="Gene3D" id="3.30.110.20">
    <property type="entry name" value="Alba-like domain"/>
    <property type="match status" value="1"/>
</dbReference>
<protein>
    <recommendedName>
        <fullName evidence="5">DNA/RNA-binding protein Alba-like domain-containing protein</fullName>
    </recommendedName>
</protein>
<dbReference type="SUPFAM" id="SSF82704">
    <property type="entry name" value="AlbA-like"/>
    <property type="match status" value="1"/>
</dbReference>
<dbReference type="InterPro" id="IPR002775">
    <property type="entry name" value="DNA/RNA-bd_Alba-like"/>
</dbReference>
<dbReference type="InParanoid" id="A0A2P6NB75"/>
<feature type="compositionally biased region" description="Acidic residues" evidence="4">
    <location>
        <begin position="189"/>
        <end position="201"/>
    </location>
</feature>
<evidence type="ECO:0000256" key="2">
    <source>
        <dbReference type="ARBA" id="ARBA00008018"/>
    </source>
</evidence>
<evidence type="ECO:0000313" key="7">
    <source>
        <dbReference type="Proteomes" id="UP000241769"/>
    </source>
</evidence>
<dbReference type="GO" id="GO:0005634">
    <property type="term" value="C:nucleus"/>
    <property type="evidence" value="ECO:0007669"/>
    <property type="project" value="UniProtKB-SubCell"/>
</dbReference>
<accession>A0A2P6NB75</accession>
<evidence type="ECO:0000256" key="4">
    <source>
        <dbReference type="SAM" id="MobiDB-lite"/>
    </source>
</evidence>
<comment type="similarity">
    <text evidence="2">Belongs to the histone-like Alba family.</text>
</comment>
<evidence type="ECO:0000259" key="5">
    <source>
        <dbReference type="Pfam" id="PF01918"/>
    </source>
</evidence>
<gene>
    <name evidence="6" type="ORF">PROFUN_02031</name>
</gene>
<feature type="compositionally biased region" description="Basic and acidic residues" evidence="4">
    <location>
        <begin position="233"/>
        <end position="255"/>
    </location>
</feature>
<comment type="caution">
    <text evidence="6">The sequence shown here is derived from an EMBL/GenBank/DDBJ whole genome shotgun (WGS) entry which is preliminary data.</text>
</comment>
<proteinExistence type="inferred from homology"/>
<evidence type="ECO:0000256" key="1">
    <source>
        <dbReference type="ARBA" id="ARBA00004123"/>
    </source>
</evidence>
<evidence type="ECO:0000256" key="3">
    <source>
        <dbReference type="ARBA" id="ARBA00023242"/>
    </source>
</evidence>
<dbReference type="Proteomes" id="UP000241769">
    <property type="component" value="Unassembled WGS sequence"/>
</dbReference>
<dbReference type="EMBL" id="MDYQ01000129">
    <property type="protein sequence ID" value="PRP81197.1"/>
    <property type="molecule type" value="Genomic_DNA"/>
</dbReference>
<feature type="region of interest" description="Disordered" evidence="4">
    <location>
        <begin position="128"/>
        <end position="262"/>
    </location>
</feature>
<evidence type="ECO:0000313" key="6">
    <source>
        <dbReference type="EMBL" id="PRP81197.1"/>
    </source>
</evidence>
<dbReference type="STRING" id="1890364.A0A2P6NB75"/>
<feature type="compositionally biased region" description="Basic residues" evidence="4">
    <location>
        <begin position="153"/>
        <end position="171"/>
    </location>
</feature>
<dbReference type="InterPro" id="IPR036882">
    <property type="entry name" value="Alba-like_dom_sf"/>
</dbReference>
<keyword evidence="3" id="KW-0539">Nucleus</keyword>
<dbReference type="AlphaFoldDB" id="A0A2P6NB75"/>
<organism evidence="6 7">
    <name type="scientific">Planoprotostelium fungivorum</name>
    <dbReference type="NCBI Taxonomy" id="1890364"/>
    <lineage>
        <taxon>Eukaryota</taxon>
        <taxon>Amoebozoa</taxon>
        <taxon>Evosea</taxon>
        <taxon>Variosea</taxon>
        <taxon>Cavosteliida</taxon>
        <taxon>Cavosteliaceae</taxon>
        <taxon>Planoprotostelium</taxon>
    </lineage>
</organism>
<reference evidence="6 7" key="1">
    <citation type="journal article" date="2018" name="Genome Biol. Evol.">
        <title>Multiple Roots of Fruiting Body Formation in Amoebozoa.</title>
        <authorList>
            <person name="Hillmann F."/>
            <person name="Forbes G."/>
            <person name="Novohradska S."/>
            <person name="Ferling I."/>
            <person name="Riege K."/>
            <person name="Groth M."/>
            <person name="Westermann M."/>
            <person name="Marz M."/>
            <person name="Spaller T."/>
            <person name="Winckler T."/>
            <person name="Schaap P."/>
            <person name="Glockner G."/>
        </authorList>
    </citation>
    <scope>NUCLEOTIDE SEQUENCE [LARGE SCALE GENOMIC DNA]</scope>
    <source>
        <strain evidence="6 7">Jena</strain>
    </source>
</reference>
<sequence length="262" mass="29006">MEEGGDSTTEKYVRLNKIKTDTQAIKNEIRVTSQGKTRNYISYASALLTGADDEPQHEQVILKAMGRAINKAVSVAEILKRRVPLHQVTTIDSSNIVDVWEPIEEGLDRIETTRHVSSITIVLSTQPLDVNEPGYQPPLPAEEIKPFTQSRGGRGRVHRGRGQRGSFRGRGRGSDDHHHQSLQAPATSQDDEVEYEDDEDEPSRPPERPFRGRGRGGFRGGPPPRGGRGRGRGRGDFRGDYRGGRGGDYRGDYRGGRGQGQV</sequence>
<keyword evidence="7" id="KW-1185">Reference proteome</keyword>
<dbReference type="GO" id="GO:0003723">
    <property type="term" value="F:RNA binding"/>
    <property type="evidence" value="ECO:0007669"/>
    <property type="project" value="TreeGrafter"/>
</dbReference>
<dbReference type="OrthoDB" id="424402at2759"/>
<name>A0A2P6NB75_9EUKA</name>
<comment type="subcellular location">
    <subcellularLocation>
        <location evidence="1">Nucleus</location>
    </subcellularLocation>
</comment>